<gene>
    <name evidence="11" type="ORF">M9458_018582</name>
</gene>
<evidence type="ECO:0000256" key="9">
    <source>
        <dbReference type="PROSITE-ProRule" id="PRU00196"/>
    </source>
</evidence>
<keyword evidence="3" id="KW-0732">Signal</keyword>
<keyword evidence="6" id="KW-0472">Membrane</keyword>
<evidence type="ECO:0000256" key="2">
    <source>
        <dbReference type="ARBA" id="ARBA00022692"/>
    </source>
</evidence>
<dbReference type="GO" id="GO:0016020">
    <property type="term" value="C:membrane"/>
    <property type="evidence" value="ECO:0007669"/>
    <property type="project" value="UniProtKB-SubCell"/>
</dbReference>
<dbReference type="FunFam" id="3.10.250.10:FF:000016">
    <property type="entry name" value="Scavenger receptor cysteine-rich protein type 12"/>
    <property type="match status" value="1"/>
</dbReference>
<dbReference type="AlphaFoldDB" id="A0ABD0QM56"/>
<comment type="caution">
    <text evidence="11">The sequence shown here is derived from an EMBL/GenBank/DDBJ whole genome shotgun (WGS) entry which is preliminary data.</text>
</comment>
<organism evidence="11 12">
    <name type="scientific">Cirrhinus mrigala</name>
    <name type="common">Mrigala</name>
    <dbReference type="NCBI Taxonomy" id="683832"/>
    <lineage>
        <taxon>Eukaryota</taxon>
        <taxon>Metazoa</taxon>
        <taxon>Chordata</taxon>
        <taxon>Craniata</taxon>
        <taxon>Vertebrata</taxon>
        <taxon>Euteleostomi</taxon>
        <taxon>Actinopterygii</taxon>
        <taxon>Neopterygii</taxon>
        <taxon>Teleostei</taxon>
        <taxon>Ostariophysi</taxon>
        <taxon>Cypriniformes</taxon>
        <taxon>Cyprinidae</taxon>
        <taxon>Labeoninae</taxon>
        <taxon>Labeonini</taxon>
        <taxon>Cirrhinus</taxon>
    </lineage>
</organism>
<evidence type="ECO:0000256" key="1">
    <source>
        <dbReference type="ARBA" id="ARBA00004167"/>
    </source>
</evidence>
<evidence type="ECO:0000256" key="7">
    <source>
        <dbReference type="ARBA" id="ARBA00023157"/>
    </source>
</evidence>
<evidence type="ECO:0000313" key="11">
    <source>
        <dbReference type="EMBL" id="KAL0186912.1"/>
    </source>
</evidence>
<feature type="non-terminal residue" evidence="11">
    <location>
        <position position="66"/>
    </location>
</feature>
<dbReference type="SMART" id="SM00202">
    <property type="entry name" value="SR"/>
    <property type="match status" value="1"/>
</dbReference>
<reference evidence="11 12" key="1">
    <citation type="submission" date="2024-05" db="EMBL/GenBank/DDBJ databases">
        <title>Genome sequencing and assembly of Indian major carp, Cirrhinus mrigala (Hamilton, 1822).</title>
        <authorList>
            <person name="Mohindra V."/>
            <person name="Chowdhury L.M."/>
            <person name="Lal K."/>
            <person name="Jena J.K."/>
        </authorList>
    </citation>
    <scope>NUCLEOTIDE SEQUENCE [LARGE SCALE GENOMIC DNA]</scope>
    <source>
        <strain evidence="11">CM1030</strain>
        <tissue evidence="11">Blood</tissue>
    </source>
</reference>
<evidence type="ECO:0000259" key="10">
    <source>
        <dbReference type="PROSITE" id="PS50287"/>
    </source>
</evidence>
<dbReference type="PANTHER" id="PTHR48071">
    <property type="entry name" value="SRCR DOMAIN-CONTAINING PROTEIN"/>
    <property type="match status" value="1"/>
</dbReference>
<dbReference type="EMBL" id="JAMKFB020000008">
    <property type="protein sequence ID" value="KAL0186912.1"/>
    <property type="molecule type" value="Genomic_DNA"/>
</dbReference>
<keyword evidence="12" id="KW-1185">Reference proteome</keyword>
<comment type="subcellular location">
    <subcellularLocation>
        <location evidence="1">Membrane</location>
        <topology evidence="1">Single-pass membrane protein</topology>
    </subcellularLocation>
</comment>
<dbReference type="InterPro" id="IPR036772">
    <property type="entry name" value="SRCR-like_dom_sf"/>
</dbReference>
<dbReference type="SUPFAM" id="SSF56487">
    <property type="entry name" value="SRCR-like"/>
    <property type="match status" value="1"/>
</dbReference>
<evidence type="ECO:0000256" key="8">
    <source>
        <dbReference type="ARBA" id="ARBA00023180"/>
    </source>
</evidence>
<keyword evidence="7" id="KW-1015">Disulfide bond</keyword>
<comment type="caution">
    <text evidence="9">Lacks conserved residue(s) required for the propagation of feature annotation.</text>
</comment>
<evidence type="ECO:0000256" key="6">
    <source>
        <dbReference type="ARBA" id="ARBA00023136"/>
    </source>
</evidence>
<sequence length="66" mass="7303">VEVRHGHQWGTVCQRGWDLEDAAVVCRELDCGFVLDIPSGARFGRAGGEVLWRNVKCSGDEFALDL</sequence>
<evidence type="ECO:0000256" key="5">
    <source>
        <dbReference type="ARBA" id="ARBA00022989"/>
    </source>
</evidence>
<proteinExistence type="predicted"/>
<name>A0ABD0QM56_CIRMR</name>
<dbReference type="PRINTS" id="PR00258">
    <property type="entry name" value="SPERACTRCPTR"/>
</dbReference>
<keyword evidence="4" id="KW-0677">Repeat</keyword>
<keyword evidence="8" id="KW-0325">Glycoprotein</keyword>
<protein>
    <recommendedName>
        <fullName evidence="10">SRCR domain-containing protein</fullName>
    </recommendedName>
</protein>
<dbReference type="PROSITE" id="PS50287">
    <property type="entry name" value="SRCR_2"/>
    <property type="match status" value="1"/>
</dbReference>
<dbReference type="PANTHER" id="PTHR48071:SF23">
    <property type="entry name" value="SI:CH211-150O23.3"/>
    <property type="match status" value="1"/>
</dbReference>
<feature type="domain" description="SRCR" evidence="10">
    <location>
        <begin position="1"/>
        <end position="66"/>
    </location>
</feature>
<dbReference type="Gene3D" id="3.10.250.10">
    <property type="entry name" value="SRCR-like domain"/>
    <property type="match status" value="1"/>
</dbReference>
<evidence type="ECO:0000313" key="12">
    <source>
        <dbReference type="Proteomes" id="UP001529510"/>
    </source>
</evidence>
<evidence type="ECO:0000256" key="4">
    <source>
        <dbReference type="ARBA" id="ARBA00022737"/>
    </source>
</evidence>
<dbReference type="InterPro" id="IPR001190">
    <property type="entry name" value="SRCR"/>
</dbReference>
<evidence type="ECO:0000256" key="3">
    <source>
        <dbReference type="ARBA" id="ARBA00022729"/>
    </source>
</evidence>
<keyword evidence="2" id="KW-0812">Transmembrane</keyword>
<keyword evidence="5" id="KW-1133">Transmembrane helix</keyword>
<dbReference type="Pfam" id="PF00530">
    <property type="entry name" value="SRCR"/>
    <property type="match status" value="1"/>
</dbReference>
<feature type="non-terminal residue" evidence="11">
    <location>
        <position position="1"/>
    </location>
</feature>
<accession>A0ABD0QM56</accession>
<dbReference type="Proteomes" id="UP001529510">
    <property type="component" value="Unassembled WGS sequence"/>
</dbReference>